<gene>
    <name evidence="1" type="ORF">OCBIM_22003971mg</name>
</gene>
<reference evidence="1" key="1">
    <citation type="submission" date="2015-07" db="EMBL/GenBank/DDBJ databases">
        <title>MeaNS - Measles Nucleotide Surveillance Program.</title>
        <authorList>
            <person name="Tran T."/>
            <person name="Druce J."/>
        </authorList>
    </citation>
    <scope>NUCLEOTIDE SEQUENCE</scope>
    <source>
        <strain evidence="1">UCB-OBI-ISO-001</strain>
        <tissue evidence="1">Gonad</tissue>
    </source>
</reference>
<sequence>MVPGSVSLRGTLGRCHAMVPGEFFCMEELCGALQTTHHNTSKPHPALDTLFESGRSNPLNRHVQNFFKVVLCVENSEIPL</sequence>
<evidence type="ECO:0000313" key="1">
    <source>
        <dbReference type="EMBL" id="KOF69868.1"/>
    </source>
</evidence>
<dbReference type="AlphaFoldDB" id="A0A0L8FYW3"/>
<name>A0A0L8FYW3_OCTBM</name>
<accession>A0A0L8FYW3</accession>
<dbReference type="EMBL" id="KQ425162">
    <property type="protein sequence ID" value="KOF69868.1"/>
    <property type="molecule type" value="Genomic_DNA"/>
</dbReference>
<proteinExistence type="predicted"/>
<organism evidence="1">
    <name type="scientific">Octopus bimaculoides</name>
    <name type="common">California two-spotted octopus</name>
    <dbReference type="NCBI Taxonomy" id="37653"/>
    <lineage>
        <taxon>Eukaryota</taxon>
        <taxon>Metazoa</taxon>
        <taxon>Spiralia</taxon>
        <taxon>Lophotrochozoa</taxon>
        <taxon>Mollusca</taxon>
        <taxon>Cephalopoda</taxon>
        <taxon>Coleoidea</taxon>
        <taxon>Octopodiformes</taxon>
        <taxon>Octopoda</taxon>
        <taxon>Incirrata</taxon>
        <taxon>Octopodidae</taxon>
        <taxon>Octopus</taxon>
    </lineage>
</organism>
<protein>
    <submittedName>
        <fullName evidence="1">Uncharacterized protein</fullName>
    </submittedName>
</protein>